<feature type="non-terminal residue" evidence="2">
    <location>
        <position position="1"/>
    </location>
</feature>
<dbReference type="PROSITE" id="PS51340">
    <property type="entry name" value="MOSC"/>
    <property type="match status" value="1"/>
</dbReference>
<gene>
    <name evidence="2" type="ORF">FOZ63_023823</name>
</gene>
<sequence length="689" mass="76704">PESFVDAARVSAISVYPLKGAAALVNAAGESPSQWLLSTRRGGLVLDRQFLPYGPDGRVIYSKSSKYGHKLKTITPVFEASRGCLWLRSDAEPRPLLAPLTTMSLWESAPELLAILEDSVCQKLDIEASQRLTLAEFAERVLGPGCTIRSADGVASKNMLMVSKATVDAVAQRTTTEMKPAIFRANLVIEGTSAEQEYDWVHCRVSCAEMEVPLLIQRHCVRCMAVGRPALTALASTTRNQKGPVMGVIVKAIGGGPPEVLRQSALTARERRHIHMHSNIFNGSDLYDPHDQERNLADIRGSVHPELPGPGPGMAMRSAREMKVRMMAGNDTVDNARSSISYDANRLPTSDNLNMGDVIDFRNDPKKPWFDPARELGRRAGREILSRRRTRKMELQTSFCCLPLTDQSQCASPGSTDENEQPGAAAHFKDEVVFTCGRRGSFLNTATEIGRRRHTSKSVDPPLTAREKKQQDLFSSRIFSHGGECRQCLDPLKDLHGTYQALPPNDRRTCSDIGPLDGKRGDEYWRELRPYLHRLSREEDMRQHYPAAFLRLKEDRRIGEIVTDLQTRYERSPVDLLKAICSQLDAPCRLPSVAVGDPSIPCYKSEMDDEALDEVLAVEAEDRQWKSLVLAATIGLYQVLLTTAYPKEGDDRRTSGEFYMHGDCLHDLCRSRYPSSDPHQLEFTGATSP</sequence>
<evidence type="ECO:0000313" key="2">
    <source>
        <dbReference type="EMBL" id="KAF4684663.1"/>
    </source>
</evidence>
<organism evidence="2 3">
    <name type="scientific">Perkinsus olseni</name>
    <name type="common">Perkinsus atlanticus</name>
    <dbReference type="NCBI Taxonomy" id="32597"/>
    <lineage>
        <taxon>Eukaryota</taxon>
        <taxon>Sar</taxon>
        <taxon>Alveolata</taxon>
        <taxon>Perkinsozoa</taxon>
        <taxon>Perkinsea</taxon>
        <taxon>Perkinsida</taxon>
        <taxon>Perkinsidae</taxon>
        <taxon>Perkinsus</taxon>
    </lineage>
</organism>
<evidence type="ECO:0000259" key="1">
    <source>
        <dbReference type="PROSITE" id="PS51340"/>
    </source>
</evidence>
<feature type="domain" description="MOSC" evidence="1">
    <location>
        <begin position="126"/>
        <end position="269"/>
    </location>
</feature>
<dbReference type="Proteomes" id="UP000553632">
    <property type="component" value="Unassembled WGS sequence"/>
</dbReference>
<reference evidence="2 3" key="1">
    <citation type="submission" date="2020-04" db="EMBL/GenBank/DDBJ databases">
        <title>Perkinsus olseni comparative genomics.</title>
        <authorList>
            <person name="Bogema D.R."/>
        </authorList>
    </citation>
    <scope>NUCLEOTIDE SEQUENCE [LARGE SCALE GENOMIC DNA]</scope>
    <source>
        <strain evidence="2 3">ATCC PRA-207</strain>
    </source>
</reference>
<dbReference type="AlphaFoldDB" id="A0A7J6NL87"/>
<dbReference type="GO" id="GO:0030151">
    <property type="term" value="F:molybdenum ion binding"/>
    <property type="evidence" value="ECO:0007669"/>
    <property type="project" value="InterPro"/>
</dbReference>
<evidence type="ECO:0000313" key="3">
    <source>
        <dbReference type="Proteomes" id="UP000553632"/>
    </source>
</evidence>
<keyword evidence="3" id="KW-1185">Reference proteome</keyword>
<protein>
    <recommendedName>
        <fullName evidence="1">MOSC domain-containing protein</fullName>
    </recommendedName>
</protein>
<dbReference type="GO" id="GO:0003824">
    <property type="term" value="F:catalytic activity"/>
    <property type="evidence" value="ECO:0007669"/>
    <property type="project" value="InterPro"/>
</dbReference>
<proteinExistence type="predicted"/>
<comment type="caution">
    <text evidence="2">The sequence shown here is derived from an EMBL/GenBank/DDBJ whole genome shotgun (WGS) entry which is preliminary data.</text>
</comment>
<name>A0A7J6NL87_PEROL</name>
<dbReference type="InterPro" id="IPR005302">
    <property type="entry name" value="MoCF_Sase_C"/>
</dbReference>
<dbReference type="GO" id="GO:0030170">
    <property type="term" value="F:pyridoxal phosphate binding"/>
    <property type="evidence" value="ECO:0007669"/>
    <property type="project" value="InterPro"/>
</dbReference>
<accession>A0A7J6NL87</accession>
<dbReference type="EMBL" id="JABANO010040460">
    <property type="protein sequence ID" value="KAF4684663.1"/>
    <property type="molecule type" value="Genomic_DNA"/>
</dbReference>
<dbReference type="Pfam" id="PF03473">
    <property type="entry name" value="MOSC"/>
    <property type="match status" value="1"/>
</dbReference>